<dbReference type="RefSeq" id="WP_168797796.1">
    <property type="nucleotide sequence ID" value="NZ_SRKY01000003.1"/>
</dbReference>
<dbReference type="Gene3D" id="1.10.287.950">
    <property type="entry name" value="Methyl-accepting chemotaxis protein"/>
    <property type="match status" value="1"/>
</dbReference>
<dbReference type="InterPro" id="IPR051310">
    <property type="entry name" value="MCP_chemotaxis"/>
</dbReference>
<dbReference type="FunFam" id="1.10.287.950:FF:000001">
    <property type="entry name" value="Methyl-accepting chemotaxis sensory transducer"/>
    <property type="match status" value="1"/>
</dbReference>
<feature type="domain" description="PAC" evidence="7">
    <location>
        <begin position="88"/>
        <end position="140"/>
    </location>
</feature>
<dbReference type="InterPro" id="IPR001610">
    <property type="entry name" value="PAC"/>
</dbReference>
<dbReference type="PANTHER" id="PTHR43531">
    <property type="entry name" value="PROTEIN ICFG"/>
    <property type="match status" value="1"/>
</dbReference>
<dbReference type="PROSITE" id="PS50885">
    <property type="entry name" value="HAMP"/>
    <property type="match status" value="1"/>
</dbReference>
<dbReference type="InterPro" id="IPR004090">
    <property type="entry name" value="Chemotax_Me-accpt_rcpt"/>
</dbReference>
<keyword evidence="2" id="KW-0145">Chemotaxis</keyword>
<proteinExistence type="inferred from homology"/>
<feature type="domain" description="Methyl-accepting transducer" evidence="5">
    <location>
        <begin position="430"/>
        <end position="659"/>
    </location>
</feature>
<dbReference type="Pfam" id="PF08447">
    <property type="entry name" value="PAS_3"/>
    <property type="match status" value="3"/>
</dbReference>
<feature type="domain" description="PAS" evidence="6">
    <location>
        <begin position="273"/>
        <end position="313"/>
    </location>
</feature>
<dbReference type="AlphaFoldDB" id="A0A4S4NB78"/>
<accession>A0A4S4NB78</accession>
<protein>
    <submittedName>
        <fullName evidence="9">PAS domain S-box protein</fullName>
    </submittedName>
</protein>
<comment type="subcellular location">
    <subcellularLocation>
        <location evidence="1">Membrane</location>
    </subcellularLocation>
</comment>
<gene>
    <name evidence="9" type="ORF">E4Z66_12775</name>
</gene>
<dbReference type="CDD" id="cd00130">
    <property type="entry name" value="PAS"/>
    <property type="match status" value="3"/>
</dbReference>
<evidence type="ECO:0000256" key="3">
    <source>
        <dbReference type="ARBA" id="ARBA00029447"/>
    </source>
</evidence>
<dbReference type="PROSITE" id="PS50112">
    <property type="entry name" value="PAS"/>
    <property type="match status" value="2"/>
</dbReference>
<dbReference type="PROSITE" id="PS50111">
    <property type="entry name" value="CHEMOTAXIS_TRANSDUC_2"/>
    <property type="match status" value="1"/>
</dbReference>
<dbReference type="NCBIfam" id="TIGR00229">
    <property type="entry name" value="sensory_box"/>
    <property type="match status" value="3"/>
</dbReference>
<dbReference type="Gene3D" id="3.30.450.20">
    <property type="entry name" value="PAS domain"/>
    <property type="match status" value="3"/>
</dbReference>
<comment type="similarity">
    <text evidence="3">Belongs to the methyl-accepting chemotaxis (MCP) protein family.</text>
</comment>
<dbReference type="SMART" id="SM00283">
    <property type="entry name" value="MA"/>
    <property type="match status" value="1"/>
</dbReference>
<keyword evidence="10" id="KW-1185">Reference proteome</keyword>
<dbReference type="InterPro" id="IPR000014">
    <property type="entry name" value="PAS"/>
</dbReference>
<feature type="domain" description="HAMP" evidence="8">
    <location>
        <begin position="373"/>
        <end position="425"/>
    </location>
</feature>
<dbReference type="PANTHER" id="PTHR43531:SF11">
    <property type="entry name" value="METHYL-ACCEPTING CHEMOTAXIS PROTEIN 3"/>
    <property type="match status" value="1"/>
</dbReference>
<dbReference type="SMART" id="SM00091">
    <property type="entry name" value="PAS"/>
    <property type="match status" value="3"/>
</dbReference>
<dbReference type="InterPro" id="IPR013655">
    <property type="entry name" value="PAS_fold_3"/>
</dbReference>
<dbReference type="InterPro" id="IPR003660">
    <property type="entry name" value="HAMP_dom"/>
</dbReference>
<comment type="caution">
    <text evidence="9">The sequence shown here is derived from an EMBL/GenBank/DDBJ whole genome shotgun (WGS) entry which is preliminary data.</text>
</comment>
<evidence type="ECO:0000256" key="2">
    <source>
        <dbReference type="ARBA" id="ARBA00022500"/>
    </source>
</evidence>
<reference evidence="9 10" key="1">
    <citation type="submission" date="2019-04" db="EMBL/GenBank/DDBJ databases">
        <title>Shimia ponticola sp. nov., isolated from seawater.</title>
        <authorList>
            <person name="Kim Y.-O."/>
            <person name="Yoon J.-H."/>
        </authorList>
    </citation>
    <scope>NUCLEOTIDE SEQUENCE [LARGE SCALE GENOMIC DNA]</scope>
    <source>
        <strain evidence="9 10">MYP11</strain>
    </source>
</reference>
<dbReference type="SUPFAM" id="SSF55785">
    <property type="entry name" value="PYP-like sensor domain (PAS domain)"/>
    <property type="match status" value="3"/>
</dbReference>
<dbReference type="InterPro" id="IPR035965">
    <property type="entry name" value="PAS-like_dom_sf"/>
</dbReference>
<evidence type="ECO:0000256" key="4">
    <source>
        <dbReference type="PROSITE-ProRule" id="PRU00284"/>
    </source>
</evidence>
<name>A0A4S4NB78_9RHOB</name>
<evidence type="ECO:0000259" key="6">
    <source>
        <dbReference type="PROSITE" id="PS50112"/>
    </source>
</evidence>
<dbReference type="Proteomes" id="UP000306602">
    <property type="component" value="Unassembled WGS sequence"/>
</dbReference>
<feature type="domain" description="PAS" evidence="6">
    <location>
        <begin position="15"/>
        <end position="67"/>
    </location>
</feature>
<evidence type="ECO:0000256" key="1">
    <source>
        <dbReference type="ARBA" id="ARBA00004370"/>
    </source>
</evidence>
<evidence type="ECO:0000259" key="8">
    <source>
        <dbReference type="PROSITE" id="PS50885"/>
    </source>
</evidence>
<organism evidence="9 10">
    <name type="scientific">Aliishimia ponticola</name>
    <dbReference type="NCBI Taxonomy" id="2499833"/>
    <lineage>
        <taxon>Bacteria</taxon>
        <taxon>Pseudomonadati</taxon>
        <taxon>Pseudomonadota</taxon>
        <taxon>Alphaproteobacteria</taxon>
        <taxon>Rhodobacterales</taxon>
        <taxon>Paracoccaceae</taxon>
        <taxon>Aliishimia</taxon>
    </lineage>
</organism>
<dbReference type="Pfam" id="PF00015">
    <property type="entry name" value="MCPsignal"/>
    <property type="match status" value="1"/>
</dbReference>
<dbReference type="InterPro" id="IPR004089">
    <property type="entry name" value="MCPsignal_dom"/>
</dbReference>
<feature type="domain" description="PAC" evidence="7">
    <location>
        <begin position="210"/>
        <end position="262"/>
    </location>
</feature>
<dbReference type="GO" id="GO:0007165">
    <property type="term" value="P:signal transduction"/>
    <property type="evidence" value="ECO:0007669"/>
    <property type="project" value="UniProtKB-KW"/>
</dbReference>
<dbReference type="PRINTS" id="PR00260">
    <property type="entry name" value="CHEMTRNSDUCR"/>
</dbReference>
<evidence type="ECO:0000313" key="9">
    <source>
        <dbReference type="EMBL" id="THH35935.1"/>
    </source>
</evidence>
<evidence type="ECO:0000259" key="7">
    <source>
        <dbReference type="PROSITE" id="PS50113"/>
    </source>
</evidence>
<sequence>MFFKRPRRDDAPSNEAETLANVISRTRAVIWFDLDGTILDANAVFLAAVGYRLEEVVGQHHSIFLPKADAETSEYKAFWQGLAAGETYSDQYRRIAKTGEDVWLQAIYAPVLDEDGKPVKIVKVAADITARKAHDVETQARIDAIDQSQAVIEFEPDGTIITANKNFLDTVHYTLEEIVGQKHRMFLVPGDPAHDEYQEFWKTLASGQAIQGEFRRFSKLQREVWLQANYTPIRNTSGEVYKIVKFANDITSTKRESMDKSSQITALNRSLGVIEFNMDGTIRTANNAFLEAMGYSLDEVKGAHHRIFMHPDEAKSPEYNAFWEDLRNGEFQSGEYRRFAKGSREVWIQASYNPIFSSYGKPYKVVKFASDVTGRIKATHAIAAGLDALEAGDLNYRITQEMTEDFQALKTKFNTTVETLDNMVHEILSLSATIAEESASIDSNVASQSRQWERQAATIEETSAAMEQMSATVIRTAENSKEASSAANSAQIVAEEGKTDISHAIAAMDEIKASSDAISKIVELIDAISFQTNLLALNAGVEAARAGEAGRGFAVVASEVRALAQRSADAATEIKGLIETSHQQVMRGAQIVEKSGGSLDSILNAVAEVVNGISDISIAGNEQATGVKEITKSVNDFASVLQTAAATSEENSAAATNLANQARELRRLVDHFNHGDKADMPAQDSRRVA</sequence>
<dbReference type="GO" id="GO:0016020">
    <property type="term" value="C:membrane"/>
    <property type="evidence" value="ECO:0007669"/>
    <property type="project" value="UniProtKB-SubCell"/>
</dbReference>
<dbReference type="SUPFAM" id="SSF58104">
    <property type="entry name" value="Methyl-accepting chemotaxis protein (MCP) signaling domain"/>
    <property type="match status" value="1"/>
</dbReference>
<evidence type="ECO:0000259" key="5">
    <source>
        <dbReference type="PROSITE" id="PS50111"/>
    </source>
</evidence>
<dbReference type="SMART" id="SM00086">
    <property type="entry name" value="PAC"/>
    <property type="match status" value="3"/>
</dbReference>
<dbReference type="PROSITE" id="PS50113">
    <property type="entry name" value="PAC"/>
    <property type="match status" value="3"/>
</dbReference>
<dbReference type="GO" id="GO:0004888">
    <property type="term" value="F:transmembrane signaling receptor activity"/>
    <property type="evidence" value="ECO:0007669"/>
    <property type="project" value="InterPro"/>
</dbReference>
<dbReference type="CDD" id="cd11386">
    <property type="entry name" value="MCP_signal"/>
    <property type="match status" value="1"/>
</dbReference>
<feature type="domain" description="PAC" evidence="7">
    <location>
        <begin position="332"/>
        <end position="384"/>
    </location>
</feature>
<dbReference type="EMBL" id="SRKY01000003">
    <property type="protein sequence ID" value="THH35935.1"/>
    <property type="molecule type" value="Genomic_DNA"/>
</dbReference>
<dbReference type="GO" id="GO:0006935">
    <property type="term" value="P:chemotaxis"/>
    <property type="evidence" value="ECO:0007669"/>
    <property type="project" value="UniProtKB-KW"/>
</dbReference>
<evidence type="ECO:0000313" key="10">
    <source>
        <dbReference type="Proteomes" id="UP000306602"/>
    </source>
</evidence>
<dbReference type="InterPro" id="IPR000700">
    <property type="entry name" value="PAS-assoc_C"/>
</dbReference>
<keyword evidence="4" id="KW-0807">Transducer</keyword>